<name>A0ABD0JXY2_9CAEN</name>
<keyword evidence="1" id="KW-0472">Membrane</keyword>
<accession>A0ABD0JXY2</accession>
<keyword evidence="3" id="KW-1185">Reference proteome</keyword>
<comment type="caution">
    <text evidence="2">The sequence shown here is derived from an EMBL/GenBank/DDBJ whole genome shotgun (WGS) entry which is preliminary data.</text>
</comment>
<sequence>MEEWERALVKVVTAQTDEVAVLDYRSISGLERKVVVLLRGFDAYMDYSGRGKRSSAVRRVVKRVFSLYVTACCGGGASLVFWTH</sequence>
<reference evidence="2 3" key="1">
    <citation type="journal article" date="2023" name="Sci. Data">
        <title>Genome assembly of the Korean intertidal mud-creeper Batillaria attramentaria.</title>
        <authorList>
            <person name="Patra A.K."/>
            <person name="Ho P.T."/>
            <person name="Jun S."/>
            <person name="Lee S.J."/>
            <person name="Kim Y."/>
            <person name="Won Y.J."/>
        </authorList>
    </citation>
    <scope>NUCLEOTIDE SEQUENCE [LARGE SCALE GENOMIC DNA]</scope>
    <source>
        <strain evidence="2">Wonlab-2016</strain>
    </source>
</reference>
<proteinExistence type="predicted"/>
<keyword evidence="1" id="KW-1133">Transmembrane helix</keyword>
<dbReference type="AlphaFoldDB" id="A0ABD0JXY2"/>
<protein>
    <submittedName>
        <fullName evidence="2">Uncharacterized protein</fullName>
    </submittedName>
</protein>
<organism evidence="2 3">
    <name type="scientific">Batillaria attramentaria</name>
    <dbReference type="NCBI Taxonomy" id="370345"/>
    <lineage>
        <taxon>Eukaryota</taxon>
        <taxon>Metazoa</taxon>
        <taxon>Spiralia</taxon>
        <taxon>Lophotrochozoa</taxon>
        <taxon>Mollusca</taxon>
        <taxon>Gastropoda</taxon>
        <taxon>Caenogastropoda</taxon>
        <taxon>Sorbeoconcha</taxon>
        <taxon>Cerithioidea</taxon>
        <taxon>Batillariidae</taxon>
        <taxon>Batillaria</taxon>
    </lineage>
</organism>
<feature type="transmembrane region" description="Helical" evidence="1">
    <location>
        <begin position="60"/>
        <end position="82"/>
    </location>
</feature>
<dbReference type="Proteomes" id="UP001519460">
    <property type="component" value="Unassembled WGS sequence"/>
</dbReference>
<evidence type="ECO:0000256" key="1">
    <source>
        <dbReference type="SAM" id="Phobius"/>
    </source>
</evidence>
<dbReference type="EMBL" id="JACVVK020000304">
    <property type="protein sequence ID" value="KAK7479368.1"/>
    <property type="molecule type" value="Genomic_DNA"/>
</dbReference>
<keyword evidence="1" id="KW-0812">Transmembrane</keyword>
<evidence type="ECO:0000313" key="3">
    <source>
        <dbReference type="Proteomes" id="UP001519460"/>
    </source>
</evidence>
<evidence type="ECO:0000313" key="2">
    <source>
        <dbReference type="EMBL" id="KAK7479368.1"/>
    </source>
</evidence>
<gene>
    <name evidence="2" type="ORF">BaRGS_00029360</name>
</gene>